<dbReference type="eggNOG" id="COG0438">
    <property type="taxonomic scope" value="Bacteria"/>
</dbReference>
<evidence type="ECO:0000256" key="1">
    <source>
        <dbReference type="SAM" id="Phobius"/>
    </source>
</evidence>
<sequence>MVGLPPRRMGGWRYRRDAGPVRTVAETAGHRGFGDVQETGDTRGAVALMLVPILIAVAGAFTLALGSALQERDAVRAPGGRVAKAGFLLHLLRQPRWMIGSAAAVLGAGLHLLALSGAPLTIIQPIGVTGLLFAIVLSALFNRRRVSPSQIIAGIAVMVGLTGVISLFPHTADSPVMSTGTALALTGVVLGAGAVVHFTAHRMNNGARALLLALAGGAAMGTTSGLARVLAANAVGDWTSLISWLTPLAVVAAVFGALLMQNAYRTGHFTAAYATLLITDPVVGVAIGALLLGEGAPRTLPAQIGALVFACLAVAGTIALAQARHRNPEVVAADTER</sequence>
<dbReference type="Proteomes" id="UP000002219">
    <property type="component" value="Chromosome 1"/>
</dbReference>
<feature type="transmembrane region" description="Helical" evidence="1">
    <location>
        <begin position="210"/>
        <end position="235"/>
    </location>
</feature>
<dbReference type="PANTHER" id="PTHR40761:SF1">
    <property type="entry name" value="CONSERVED INTEGRAL MEMBRANE ALANINE VALINE AND LEUCINE RICH PROTEIN-RELATED"/>
    <property type="match status" value="1"/>
</dbReference>
<accession>D7AXF2</accession>
<feature type="transmembrane region" description="Helical" evidence="1">
    <location>
        <begin position="304"/>
        <end position="321"/>
    </location>
</feature>
<gene>
    <name evidence="2" type="ordered locus">Ndas_0579</name>
</gene>
<keyword evidence="1" id="KW-0472">Membrane</keyword>
<dbReference type="KEGG" id="nda:Ndas_0579"/>
<dbReference type="NCBIfam" id="NF038012">
    <property type="entry name" value="DMT_1"/>
    <property type="match status" value="1"/>
</dbReference>
<feature type="transmembrane region" description="Helical" evidence="1">
    <location>
        <begin position="241"/>
        <end position="259"/>
    </location>
</feature>
<feature type="transmembrane region" description="Helical" evidence="1">
    <location>
        <begin position="271"/>
        <end position="292"/>
    </location>
</feature>
<dbReference type="HOGENOM" id="CLU_070294_0_0_11"/>
<evidence type="ECO:0000313" key="2">
    <source>
        <dbReference type="EMBL" id="ADH66026.1"/>
    </source>
</evidence>
<feature type="transmembrane region" description="Helical" evidence="1">
    <location>
        <begin position="45"/>
        <end position="66"/>
    </location>
</feature>
<dbReference type="EMBL" id="CP002040">
    <property type="protein sequence ID" value="ADH66026.1"/>
    <property type="molecule type" value="Genomic_DNA"/>
</dbReference>
<evidence type="ECO:0008006" key="4">
    <source>
        <dbReference type="Google" id="ProtNLM"/>
    </source>
</evidence>
<feature type="transmembrane region" description="Helical" evidence="1">
    <location>
        <begin position="176"/>
        <end position="198"/>
    </location>
</feature>
<feature type="transmembrane region" description="Helical" evidence="1">
    <location>
        <begin position="151"/>
        <end position="170"/>
    </location>
</feature>
<feature type="transmembrane region" description="Helical" evidence="1">
    <location>
        <begin position="97"/>
        <end position="116"/>
    </location>
</feature>
<feature type="transmembrane region" description="Helical" evidence="1">
    <location>
        <begin position="122"/>
        <end position="142"/>
    </location>
</feature>
<dbReference type="AlphaFoldDB" id="D7AXF2"/>
<reference evidence="2 3" key="1">
    <citation type="journal article" date="2010" name="Stand. Genomic Sci.">
        <title>Complete genome sequence of Nocardiopsis dassonvillei type strain (IMRU 509).</title>
        <authorList>
            <person name="Sun H."/>
            <person name="Lapidus A."/>
            <person name="Nolan M."/>
            <person name="Lucas S."/>
            <person name="Del Rio T.G."/>
            <person name="Tice H."/>
            <person name="Cheng J.F."/>
            <person name="Tapia R."/>
            <person name="Han C."/>
            <person name="Goodwin L."/>
            <person name="Pitluck S."/>
            <person name="Pagani I."/>
            <person name="Ivanova N."/>
            <person name="Mavromatis K."/>
            <person name="Mikhailova N."/>
            <person name="Pati A."/>
            <person name="Chen A."/>
            <person name="Palaniappan K."/>
            <person name="Land M."/>
            <person name="Hauser L."/>
            <person name="Chang Y.J."/>
            <person name="Jeffries C.D."/>
            <person name="Djao O.D."/>
            <person name="Rohde M."/>
            <person name="Sikorski J."/>
            <person name="Goker M."/>
            <person name="Woyke T."/>
            <person name="Bristow J."/>
            <person name="Eisen J.A."/>
            <person name="Markowitz V."/>
            <person name="Hugenholtz P."/>
            <person name="Kyrpides N.C."/>
            <person name="Klenk H.P."/>
        </authorList>
    </citation>
    <scope>NUCLEOTIDE SEQUENCE [LARGE SCALE GENOMIC DNA]</scope>
    <source>
        <strain evidence="3">ATCC 23218 / DSM 43111 / CIP 107115 / JCM 7437 / KCTC 9190 / NBRC 14626 / NCTC 10488 / NRRL B-5397 / IMRU 509</strain>
    </source>
</reference>
<keyword evidence="1" id="KW-0812">Transmembrane</keyword>
<dbReference type="STRING" id="446468.Ndas_0579"/>
<keyword evidence="1" id="KW-1133">Transmembrane helix</keyword>
<dbReference type="PANTHER" id="PTHR40761">
    <property type="entry name" value="CONSERVED INTEGRAL MEMBRANE ALANINE VALINE AND LEUCINE RICH PROTEIN-RELATED"/>
    <property type="match status" value="1"/>
</dbReference>
<organism evidence="2 3">
    <name type="scientific">Nocardiopsis dassonvillei (strain ATCC 23218 / DSM 43111 / CIP 107115 / JCM 7437 / KCTC 9190 / NBRC 14626 / NCTC 10488 / NRRL B-5397 / IMRU 509)</name>
    <name type="common">Actinomadura dassonvillei</name>
    <dbReference type="NCBI Taxonomy" id="446468"/>
    <lineage>
        <taxon>Bacteria</taxon>
        <taxon>Bacillati</taxon>
        <taxon>Actinomycetota</taxon>
        <taxon>Actinomycetes</taxon>
        <taxon>Streptosporangiales</taxon>
        <taxon>Nocardiopsidaceae</taxon>
        <taxon>Nocardiopsis</taxon>
    </lineage>
</organism>
<proteinExistence type="predicted"/>
<name>D7AXF2_NOCDD</name>
<evidence type="ECO:0000313" key="3">
    <source>
        <dbReference type="Proteomes" id="UP000002219"/>
    </source>
</evidence>
<keyword evidence="3" id="KW-1185">Reference proteome</keyword>
<protein>
    <recommendedName>
        <fullName evidence="4">Magnesium transporter</fullName>
    </recommendedName>
</protein>